<dbReference type="InterPro" id="IPR038162">
    <property type="entry name" value="SoxY_sf"/>
</dbReference>
<name>A0A495VFJ7_9GAMM</name>
<dbReference type="OrthoDB" id="9798154at2"/>
<proteinExistence type="predicted"/>
<organism evidence="2 3">
    <name type="scientific">Thiocapsa rosea</name>
    <dbReference type="NCBI Taxonomy" id="69360"/>
    <lineage>
        <taxon>Bacteria</taxon>
        <taxon>Pseudomonadati</taxon>
        <taxon>Pseudomonadota</taxon>
        <taxon>Gammaproteobacteria</taxon>
        <taxon>Chromatiales</taxon>
        <taxon>Chromatiaceae</taxon>
        <taxon>Thiocapsa</taxon>
    </lineage>
</organism>
<evidence type="ECO:0000259" key="1">
    <source>
        <dbReference type="Pfam" id="PF13501"/>
    </source>
</evidence>
<evidence type="ECO:0000313" key="2">
    <source>
        <dbReference type="EMBL" id="RKT47610.1"/>
    </source>
</evidence>
<dbReference type="Proteomes" id="UP000274556">
    <property type="component" value="Unassembled WGS sequence"/>
</dbReference>
<dbReference type="AlphaFoldDB" id="A0A495VFJ7"/>
<keyword evidence="3" id="KW-1185">Reference proteome</keyword>
<reference evidence="2 3" key="1">
    <citation type="submission" date="2018-10" db="EMBL/GenBank/DDBJ databases">
        <title>Genomic Encyclopedia of Archaeal and Bacterial Type Strains, Phase II (KMG-II): from individual species to whole genera.</title>
        <authorList>
            <person name="Goeker M."/>
        </authorList>
    </citation>
    <scope>NUCLEOTIDE SEQUENCE [LARGE SCALE GENOMIC DNA]</scope>
    <source>
        <strain evidence="2 3">DSM 235</strain>
    </source>
</reference>
<sequence>MQRRDLIQQTLALTPLLAFGGVGLFAERALAQWPADVFHADALETVLASLFPDLAIHDTDRIQIDAPDIAENGEVVPVEVSITLPAAKTLTLLSDGNPFPLLARARLTAAIDPWVATRVKLGQAVLPCACCCAIRWRPGCASTLRPASRSRGGSSAR</sequence>
<dbReference type="EMBL" id="RBXL01000001">
    <property type="protein sequence ID" value="RKT47610.1"/>
    <property type="molecule type" value="Genomic_DNA"/>
</dbReference>
<gene>
    <name evidence="2" type="ORF">BDD21_5207</name>
</gene>
<dbReference type="RefSeq" id="WP_120799547.1">
    <property type="nucleotide sequence ID" value="NZ_RBXL01000001.1"/>
</dbReference>
<dbReference type="InterPro" id="IPR032711">
    <property type="entry name" value="SoxY"/>
</dbReference>
<comment type="caution">
    <text evidence="2">The sequence shown here is derived from an EMBL/GenBank/DDBJ whole genome shotgun (WGS) entry which is preliminary data.</text>
</comment>
<feature type="domain" description="Ig-like SoxY" evidence="1">
    <location>
        <begin position="50"/>
        <end position="123"/>
    </location>
</feature>
<dbReference type="Pfam" id="PF13501">
    <property type="entry name" value="SoxY"/>
    <property type="match status" value="1"/>
</dbReference>
<accession>A0A495VFJ7</accession>
<evidence type="ECO:0000313" key="3">
    <source>
        <dbReference type="Proteomes" id="UP000274556"/>
    </source>
</evidence>
<dbReference type="Gene3D" id="2.60.40.2470">
    <property type="entry name" value="SoxY domain"/>
    <property type="match status" value="1"/>
</dbReference>
<protein>
    <submittedName>
        <fullName evidence="2">Sulfur-oxidizing protein SoxY</fullName>
    </submittedName>
</protein>